<evidence type="ECO:0000259" key="9">
    <source>
        <dbReference type="PROSITE" id="PS51007"/>
    </source>
</evidence>
<dbReference type="InterPro" id="IPR005084">
    <property type="entry name" value="CBM6"/>
</dbReference>
<reference evidence="10 11" key="1">
    <citation type="submission" date="2018-06" db="EMBL/GenBank/DDBJ databases">
        <title>Genomic Encyclopedia of Archaeal and Bacterial Type Strains, Phase II (KMG-II): from individual species to whole genera.</title>
        <authorList>
            <person name="Goeker M."/>
        </authorList>
    </citation>
    <scope>NUCLEOTIDE SEQUENCE [LARGE SCALE GENOMIC DNA]</scope>
    <source>
        <strain evidence="10 11">T4</strain>
    </source>
</reference>
<comment type="PTM">
    <text evidence="6">Binds 1 heme c group covalently per subunit.</text>
</comment>
<feature type="binding site" description="covalent" evidence="6">
    <location>
        <position position="634"/>
    </location>
    <ligand>
        <name>heme c</name>
        <dbReference type="ChEBI" id="CHEBI:61717"/>
    </ligand>
</feature>
<keyword evidence="2 6" id="KW-0349">Heme</keyword>
<dbReference type="GO" id="GO:0030246">
    <property type="term" value="F:carbohydrate binding"/>
    <property type="evidence" value="ECO:0007669"/>
    <property type="project" value="InterPro"/>
</dbReference>
<keyword evidence="4" id="KW-0249">Electron transport</keyword>
<dbReference type="SUPFAM" id="SSF46626">
    <property type="entry name" value="Cytochrome c"/>
    <property type="match status" value="1"/>
</dbReference>
<sequence>MNLKSLLALAILIAFYGCQEKEVDPFATVRPEESRFTKITLVEKLNEPMELEVLDNFDVLFIERGGKVRKYVAETGQVEEIGFLDVYAQNEDGLLGLAKDPKFNVNQWIYLYYAPAGPDSINRLSRFTLVDGLLQKTSEKIMLEVPVFRGCCHSGGSLEFDSKGNLFISLGDDTTPFESDNYNPIDERAGRPGNVDAQKTSGNSNDLRGSILRITPQADGTYTIPEGNLFPPGTPNTRPEIYVKGNRNPFRIGVDQRNGNLFWGEVGPDASVDSLKRGPKGHDEFNLATKPGYFGWPYFVGNNKPYWKYDFEKKESLFEFDPEAPQNTSPNSTGIEILPPATPALIWYPYNESVEFPMLGTGGRNAMAGPVYYRSDFEKSEVRFPGYFDGKAFFYDWMRNWIFTVKLTEDFQYDTMERFMPSTVFDKPVDMQFAKDGSLYILEYGTFWSAQNDDSGIYRIEFASGNRKPQVKATANQLTGAAPLQVQFSSEGSVDLDEGDVLTYEWDFGNGEKTSEPNPSFTFSKPGVYPVKLILKDKEGAVATTTLEIKVGNEAPSVKIDWKGNRSFYFGPESIAYEVKVSDAEDGAIDSNRVRFSIDYLEGGFDLVQAGHQADEPVSLGENYITQAGCKACHAVANESIGPDYTAVSNKYLNQSNARAYLIDKITNGGGGVWGERIMPGHTHLPPAQVEAIVDFILGIANPKANVRTLPLTGSYAIDRTDLRDGYYLIQASYEDLGANGIPPLKSQEVLTLRHATVRASSANLLKDVAKANGPQFQFVRFTASQAWIKFDQIDLSGIKSIDLALNPGNTKGKIQLRSGSPEGQVVGETKVLTRDDRPKGQEGQFFTISVAITPPTEASDLYLVFVPEGDVSIWNTFNLNTLHFKKKAD</sequence>
<dbReference type="SUPFAM" id="SSF49785">
    <property type="entry name" value="Galactose-binding domain-like"/>
    <property type="match status" value="1"/>
</dbReference>
<dbReference type="Gene3D" id="2.120.10.30">
    <property type="entry name" value="TolB, C-terminal domain"/>
    <property type="match status" value="1"/>
</dbReference>
<dbReference type="RefSeq" id="WP_111391018.1">
    <property type="nucleotide sequence ID" value="NZ_QKTX01000001.1"/>
</dbReference>
<dbReference type="PROSITE" id="PS51007">
    <property type="entry name" value="CYTC"/>
    <property type="match status" value="1"/>
</dbReference>
<dbReference type="GO" id="GO:0020037">
    <property type="term" value="F:heme binding"/>
    <property type="evidence" value="ECO:0007669"/>
    <property type="project" value="InterPro"/>
</dbReference>
<dbReference type="InterPro" id="IPR009056">
    <property type="entry name" value="Cyt_c-like_dom"/>
</dbReference>
<feature type="binding site" description="covalent" evidence="6">
    <location>
        <position position="630"/>
    </location>
    <ligand>
        <name>heme c</name>
        <dbReference type="ChEBI" id="CHEBI:61717"/>
    </ligand>
</feature>
<dbReference type="PANTHER" id="PTHR19328:SF75">
    <property type="entry name" value="ALDOSE SUGAR DEHYDROGENASE YLII"/>
    <property type="match status" value="1"/>
</dbReference>
<dbReference type="SMART" id="SM00089">
    <property type="entry name" value="PKD"/>
    <property type="match status" value="1"/>
</dbReference>
<dbReference type="InterPro" id="IPR002324">
    <property type="entry name" value="Cyt_c_ID"/>
</dbReference>
<dbReference type="PROSITE" id="PS50093">
    <property type="entry name" value="PKD"/>
    <property type="match status" value="1"/>
</dbReference>
<organism evidence="10 11">
    <name type="scientific">Algoriphagus aquaeductus</name>
    <dbReference type="NCBI Taxonomy" id="475299"/>
    <lineage>
        <taxon>Bacteria</taxon>
        <taxon>Pseudomonadati</taxon>
        <taxon>Bacteroidota</taxon>
        <taxon>Cytophagia</taxon>
        <taxon>Cytophagales</taxon>
        <taxon>Cyclobacteriaceae</taxon>
        <taxon>Algoriphagus</taxon>
    </lineage>
</organism>
<accession>A0A326S772</accession>
<dbReference type="GO" id="GO:0005506">
    <property type="term" value="F:iron ion binding"/>
    <property type="evidence" value="ECO:0007669"/>
    <property type="project" value="InterPro"/>
</dbReference>
<dbReference type="PRINTS" id="PR00606">
    <property type="entry name" value="CYTCHROMECID"/>
</dbReference>
<gene>
    <name evidence="10" type="ORF">CLV31_101205</name>
</gene>
<evidence type="ECO:0000256" key="2">
    <source>
        <dbReference type="ARBA" id="ARBA00022617"/>
    </source>
</evidence>
<dbReference type="Gene3D" id="1.10.760.10">
    <property type="entry name" value="Cytochrome c-like domain"/>
    <property type="match status" value="1"/>
</dbReference>
<feature type="region of interest" description="Disordered" evidence="7">
    <location>
        <begin position="181"/>
        <end position="208"/>
    </location>
</feature>
<feature type="domain" description="PKD" evidence="8">
    <location>
        <begin position="469"/>
        <end position="551"/>
    </location>
</feature>
<proteinExistence type="predicted"/>
<evidence type="ECO:0000259" key="8">
    <source>
        <dbReference type="PROSITE" id="PS50093"/>
    </source>
</evidence>
<name>A0A326S772_9BACT</name>
<dbReference type="InterPro" id="IPR000601">
    <property type="entry name" value="PKD_dom"/>
</dbReference>
<dbReference type="PROSITE" id="PS51257">
    <property type="entry name" value="PROKAR_LIPOPROTEIN"/>
    <property type="match status" value="1"/>
</dbReference>
<dbReference type="SUPFAM" id="SSF49299">
    <property type="entry name" value="PKD domain"/>
    <property type="match status" value="1"/>
</dbReference>
<keyword evidence="3 6" id="KW-0479">Metal-binding</keyword>
<dbReference type="Gene3D" id="2.60.40.10">
    <property type="entry name" value="Immunoglobulins"/>
    <property type="match status" value="1"/>
</dbReference>
<evidence type="ECO:0000256" key="4">
    <source>
        <dbReference type="ARBA" id="ARBA00022982"/>
    </source>
</evidence>
<dbReference type="InterPro" id="IPR008979">
    <property type="entry name" value="Galactose-bd-like_sf"/>
</dbReference>
<evidence type="ECO:0000256" key="6">
    <source>
        <dbReference type="PIRSR" id="PIRSR602324-1"/>
    </source>
</evidence>
<dbReference type="GO" id="GO:0009055">
    <property type="term" value="F:electron transfer activity"/>
    <property type="evidence" value="ECO:0007669"/>
    <property type="project" value="InterPro"/>
</dbReference>
<dbReference type="SUPFAM" id="SSF50952">
    <property type="entry name" value="Soluble quinoprotein glucose dehydrogenase"/>
    <property type="match status" value="1"/>
</dbReference>
<dbReference type="PANTHER" id="PTHR19328">
    <property type="entry name" value="HEDGEHOG-INTERACTING PROTEIN"/>
    <property type="match status" value="1"/>
</dbReference>
<dbReference type="InterPro" id="IPR035986">
    <property type="entry name" value="PKD_dom_sf"/>
</dbReference>
<evidence type="ECO:0000313" key="10">
    <source>
        <dbReference type="EMBL" id="PZV87332.1"/>
    </source>
</evidence>
<evidence type="ECO:0000256" key="7">
    <source>
        <dbReference type="SAM" id="MobiDB-lite"/>
    </source>
</evidence>
<dbReference type="InterPro" id="IPR011041">
    <property type="entry name" value="Quinoprot_gluc/sorb_DH_b-prop"/>
</dbReference>
<protein>
    <submittedName>
        <fullName evidence="10">Cytochrome c</fullName>
    </submittedName>
</protein>
<dbReference type="InterPro" id="IPR013783">
    <property type="entry name" value="Ig-like_fold"/>
</dbReference>
<dbReference type="CDD" id="cd04084">
    <property type="entry name" value="CBM6_xylanase-like"/>
    <property type="match status" value="1"/>
</dbReference>
<dbReference type="Pfam" id="PF07995">
    <property type="entry name" value="GSDH"/>
    <property type="match status" value="1"/>
</dbReference>
<dbReference type="CDD" id="cd00146">
    <property type="entry name" value="PKD"/>
    <property type="match status" value="1"/>
</dbReference>
<keyword evidence="11" id="KW-1185">Reference proteome</keyword>
<dbReference type="Gene3D" id="2.60.120.260">
    <property type="entry name" value="Galactose-binding domain-like"/>
    <property type="match status" value="1"/>
</dbReference>
<comment type="caution">
    <text evidence="10">The sequence shown here is derived from an EMBL/GenBank/DDBJ whole genome shotgun (WGS) entry which is preliminary data.</text>
</comment>
<feature type="domain" description="Cytochrome c" evidence="9">
    <location>
        <begin position="616"/>
        <end position="701"/>
    </location>
</feature>
<dbReference type="InterPro" id="IPR012938">
    <property type="entry name" value="Glc/Sorbosone_DH"/>
</dbReference>
<evidence type="ECO:0000313" key="11">
    <source>
        <dbReference type="Proteomes" id="UP000248917"/>
    </source>
</evidence>
<dbReference type="Proteomes" id="UP000248917">
    <property type="component" value="Unassembled WGS sequence"/>
</dbReference>
<evidence type="ECO:0000256" key="1">
    <source>
        <dbReference type="ARBA" id="ARBA00022448"/>
    </source>
</evidence>
<dbReference type="InterPro" id="IPR011042">
    <property type="entry name" value="6-blade_b-propeller_TolB-like"/>
</dbReference>
<feature type="compositionally biased region" description="Polar residues" evidence="7">
    <location>
        <begin position="197"/>
        <end position="207"/>
    </location>
</feature>
<dbReference type="OrthoDB" id="9816308at2"/>
<dbReference type="InterPro" id="IPR036909">
    <property type="entry name" value="Cyt_c-like_dom_sf"/>
</dbReference>
<keyword evidence="1" id="KW-0813">Transport</keyword>
<evidence type="ECO:0000256" key="5">
    <source>
        <dbReference type="ARBA" id="ARBA00023004"/>
    </source>
</evidence>
<dbReference type="InterPro" id="IPR022409">
    <property type="entry name" value="PKD/Chitinase_dom"/>
</dbReference>
<dbReference type="Pfam" id="PF03422">
    <property type="entry name" value="CBM_6"/>
    <property type="match status" value="1"/>
</dbReference>
<keyword evidence="5 6" id="KW-0408">Iron</keyword>
<evidence type="ECO:0000256" key="3">
    <source>
        <dbReference type="ARBA" id="ARBA00022723"/>
    </source>
</evidence>
<dbReference type="AlphaFoldDB" id="A0A326S772"/>
<dbReference type="EMBL" id="QKTX01000001">
    <property type="protein sequence ID" value="PZV87332.1"/>
    <property type="molecule type" value="Genomic_DNA"/>
</dbReference>
<dbReference type="Pfam" id="PF00034">
    <property type="entry name" value="Cytochrom_C"/>
    <property type="match status" value="1"/>
</dbReference>
<dbReference type="Pfam" id="PF18911">
    <property type="entry name" value="PKD_4"/>
    <property type="match status" value="1"/>
</dbReference>
<feature type="binding site" description="covalent" evidence="6">
    <location>
        <position position="679"/>
    </location>
    <ligand>
        <name>heme c</name>
        <dbReference type="ChEBI" id="CHEBI:61717"/>
    </ligand>
</feature>